<dbReference type="RefSeq" id="WP_029329955.1">
    <property type="nucleotide sequence ID" value="NZ_CP030103.1"/>
</dbReference>
<dbReference type="NCBIfam" id="NF045933">
    <property type="entry name" value="MSC_0622_gamma"/>
    <property type="match status" value="1"/>
</dbReference>
<name>A0A2Z4LLJ5_9BACT</name>
<dbReference type="SUPFAM" id="SSF52943">
    <property type="entry name" value="ATP synthase (F1-ATPase), gamma subunit"/>
    <property type="match status" value="1"/>
</dbReference>
<evidence type="ECO:0000313" key="10">
    <source>
        <dbReference type="Proteomes" id="UP000249865"/>
    </source>
</evidence>
<evidence type="ECO:0000256" key="6">
    <source>
        <dbReference type="ARBA" id="ARBA00023136"/>
    </source>
</evidence>
<keyword evidence="8" id="KW-0066">ATP synthesis</keyword>
<keyword evidence="10" id="KW-1185">Reference proteome</keyword>
<gene>
    <name evidence="9" type="ORF">DK849_00550</name>
</gene>
<dbReference type="OrthoDB" id="400602at2"/>
<evidence type="ECO:0000256" key="4">
    <source>
        <dbReference type="ARBA" id="ARBA00022781"/>
    </source>
</evidence>
<evidence type="ECO:0000256" key="3">
    <source>
        <dbReference type="ARBA" id="ARBA00022448"/>
    </source>
</evidence>
<evidence type="ECO:0000256" key="8">
    <source>
        <dbReference type="ARBA" id="ARBA00023310"/>
    </source>
</evidence>
<organism evidence="9 10">
    <name type="scientific">Metamycoplasma cloacale</name>
    <dbReference type="NCBI Taxonomy" id="92401"/>
    <lineage>
        <taxon>Bacteria</taxon>
        <taxon>Bacillati</taxon>
        <taxon>Mycoplasmatota</taxon>
        <taxon>Mycoplasmoidales</taxon>
        <taxon>Metamycoplasmataceae</taxon>
        <taxon>Metamycoplasma</taxon>
    </lineage>
</organism>
<comment type="similarity">
    <text evidence="2">Belongs to the ATPase gamma chain family.</text>
</comment>
<keyword evidence="7" id="KW-0139">CF(1)</keyword>
<keyword evidence="5" id="KW-0406">Ion transport</keyword>
<sequence length="298" mass="35145">MNIKNIKNKIASTQSLLKIISSNKNITLINILKLTKEISFYYQRAKESKYLIESLDKQYDIYHPLITGKQNLLNVFKLSKNKHKILWIYITETEQYETNSYSKHEKILTEKFRKNSDFIIAIGKRAIDFTTKNEYEIVYKALENNVEELTRYLPSFIEHFATSQKINGINFLINSSKIKQHYLSVLPLEDFSFDFKHYKSTPVEEINVNKLNILPNLNSFVDAEMHSYLTYITLTLLSESALINEKYKLVEQNKKINQLEDREAHLKLSLLRAKRELEVEQISLLTKKKDILHTKENE</sequence>
<evidence type="ECO:0000313" key="9">
    <source>
        <dbReference type="EMBL" id="AWX42576.1"/>
    </source>
</evidence>
<evidence type="ECO:0000256" key="1">
    <source>
        <dbReference type="ARBA" id="ARBA00004170"/>
    </source>
</evidence>
<reference evidence="10" key="1">
    <citation type="submission" date="2018-06" db="EMBL/GenBank/DDBJ databases">
        <title>Complete genome sequences of Mycoplasma anatis, M. anseris and M. cloacale type strains.</title>
        <authorList>
            <person name="Grozner D."/>
            <person name="Forro B."/>
            <person name="Sulyok K.M."/>
            <person name="Marton S."/>
            <person name="Kreizinger Z."/>
            <person name="Banyai K."/>
            <person name="Gyuranecz M."/>
        </authorList>
    </citation>
    <scope>NUCLEOTIDE SEQUENCE [LARGE SCALE GENOMIC DNA]</scope>
    <source>
        <strain evidence="10">NCTC 10199</strain>
    </source>
</reference>
<dbReference type="InterPro" id="IPR035968">
    <property type="entry name" value="ATP_synth_F1_ATPase_gsu"/>
</dbReference>
<proteinExistence type="inferred from homology"/>
<evidence type="ECO:0000256" key="2">
    <source>
        <dbReference type="ARBA" id="ARBA00007681"/>
    </source>
</evidence>
<dbReference type="GO" id="GO:0046933">
    <property type="term" value="F:proton-transporting ATP synthase activity, rotational mechanism"/>
    <property type="evidence" value="ECO:0007669"/>
    <property type="project" value="InterPro"/>
</dbReference>
<keyword evidence="4" id="KW-0375">Hydrogen ion transport</keyword>
<accession>A0A2Z4LLJ5</accession>
<keyword evidence="6" id="KW-0472">Membrane</keyword>
<dbReference type="Proteomes" id="UP000249865">
    <property type="component" value="Chromosome"/>
</dbReference>
<evidence type="ECO:0000256" key="7">
    <source>
        <dbReference type="ARBA" id="ARBA00023196"/>
    </source>
</evidence>
<dbReference type="KEGG" id="mclo:DK849_00550"/>
<keyword evidence="3" id="KW-0813">Transport</keyword>
<evidence type="ECO:0000256" key="5">
    <source>
        <dbReference type="ARBA" id="ARBA00023065"/>
    </source>
</evidence>
<dbReference type="AlphaFoldDB" id="A0A2Z4LLJ5"/>
<comment type="subcellular location">
    <subcellularLocation>
        <location evidence="1">Membrane</location>
        <topology evidence="1">Peripheral membrane protein</topology>
    </subcellularLocation>
</comment>
<dbReference type="EMBL" id="CP030103">
    <property type="protein sequence ID" value="AWX42576.1"/>
    <property type="molecule type" value="Genomic_DNA"/>
</dbReference>
<protein>
    <submittedName>
        <fullName evidence="9">Uncharacterized protein</fullName>
    </submittedName>
</protein>
<dbReference type="GO" id="GO:0045259">
    <property type="term" value="C:proton-transporting ATP synthase complex"/>
    <property type="evidence" value="ECO:0007669"/>
    <property type="project" value="UniProtKB-KW"/>
</dbReference>